<evidence type="ECO:0000256" key="8">
    <source>
        <dbReference type="HAMAP-Rule" id="MF_00265"/>
    </source>
</evidence>
<dbReference type="RefSeq" id="WP_310029361.1">
    <property type="nucleotide sequence ID" value="NZ_JAVDRL010000002.1"/>
</dbReference>
<comment type="similarity">
    <text evidence="7 8">Belongs to the PINc/VapC protein family.</text>
</comment>
<dbReference type="Pfam" id="PF01850">
    <property type="entry name" value="PIN"/>
    <property type="match status" value="1"/>
</dbReference>
<dbReference type="InterPro" id="IPR050556">
    <property type="entry name" value="Type_II_TA_system_RNase"/>
</dbReference>
<feature type="binding site" evidence="8">
    <location>
        <position position="5"/>
    </location>
    <ligand>
        <name>Mg(2+)</name>
        <dbReference type="ChEBI" id="CHEBI:18420"/>
    </ligand>
</feature>
<evidence type="ECO:0000256" key="6">
    <source>
        <dbReference type="ARBA" id="ARBA00022842"/>
    </source>
</evidence>
<evidence type="ECO:0000256" key="4">
    <source>
        <dbReference type="ARBA" id="ARBA00022723"/>
    </source>
</evidence>
<dbReference type="InterPro" id="IPR022907">
    <property type="entry name" value="VapC_family"/>
</dbReference>
<gene>
    <name evidence="8" type="primary">vapC</name>
    <name evidence="10" type="ORF">J2800_000825</name>
</gene>
<evidence type="ECO:0000256" key="7">
    <source>
        <dbReference type="ARBA" id="ARBA00038093"/>
    </source>
</evidence>
<keyword evidence="5 8" id="KW-0378">Hydrolase</keyword>
<sequence>MFLLDTNVLSDSTKLVPHPAVTRWLEAQPLSALFVSVMSLAEASYGIERLPDGRKADGLRQWLGAVIVDFDGRLLPVDAEVAMAQARIRRAAENARRTMPAVDAFIAATAEVHGLTLVTRNVRDFETWAGTVFNPWDKAP</sequence>
<protein>
    <recommendedName>
        <fullName evidence="8">Ribonuclease VapC</fullName>
        <shortName evidence="8">RNase VapC</shortName>
        <ecNumber evidence="8">3.1.-.-</ecNumber>
    </recommendedName>
    <alternativeName>
        <fullName evidence="8">Toxin VapC</fullName>
    </alternativeName>
</protein>
<dbReference type="Gene3D" id="3.40.50.1010">
    <property type="entry name" value="5'-nuclease"/>
    <property type="match status" value="1"/>
</dbReference>
<accession>A0ABU1MWL6</accession>
<dbReference type="EC" id="3.1.-.-" evidence="8"/>
<dbReference type="PANTHER" id="PTHR33653">
    <property type="entry name" value="RIBONUCLEASE VAPC2"/>
    <property type="match status" value="1"/>
</dbReference>
<evidence type="ECO:0000256" key="1">
    <source>
        <dbReference type="ARBA" id="ARBA00001946"/>
    </source>
</evidence>
<feature type="binding site" evidence="8">
    <location>
        <position position="103"/>
    </location>
    <ligand>
        <name>Mg(2+)</name>
        <dbReference type="ChEBI" id="CHEBI:18420"/>
    </ligand>
</feature>
<keyword evidence="8" id="KW-0800">Toxin</keyword>
<dbReference type="InterPro" id="IPR029060">
    <property type="entry name" value="PIN-like_dom_sf"/>
</dbReference>
<dbReference type="Proteomes" id="UP001262754">
    <property type="component" value="Unassembled WGS sequence"/>
</dbReference>
<reference evidence="10 11" key="1">
    <citation type="submission" date="2023-07" db="EMBL/GenBank/DDBJ databases">
        <title>Sorghum-associated microbial communities from plants grown in Nebraska, USA.</title>
        <authorList>
            <person name="Schachtman D."/>
        </authorList>
    </citation>
    <scope>NUCLEOTIDE SEQUENCE [LARGE SCALE GENOMIC DNA]</scope>
    <source>
        <strain evidence="10 11">DS2154</strain>
    </source>
</reference>
<dbReference type="HAMAP" id="MF_00265">
    <property type="entry name" value="VapC_Nob1"/>
    <property type="match status" value="1"/>
</dbReference>
<evidence type="ECO:0000259" key="9">
    <source>
        <dbReference type="Pfam" id="PF01850"/>
    </source>
</evidence>
<keyword evidence="6 8" id="KW-0460">Magnesium</keyword>
<keyword evidence="11" id="KW-1185">Reference proteome</keyword>
<feature type="domain" description="PIN" evidence="9">
    <location>
        <begin position="3"/>
        <end position="123"/>
    </location>
</feature>
<dbReference type="CDD" id="cd18746">
    <property type="entry name" value="PIN_VapC4-5_FitB-like"/>
    <property type="match status" value="1"/>
</dbReference>
<comment type="cofactor">
    <cofactor evidence="1 8">
        <name>Mg(2+)</name>
        <dbReference type="ChEBI" id="CHEBI:18420"/>
    </cofactor>
</comment>
<dbReference type="EMBL" id="JAVDRL010000002">
    <property type="protein sequence ID" value="MDR6530101.1"/>
    <property type="molecule type" value="Genomic_DNA"/>
</dbReference>
<organism evidence="10 11">
    <name type="scientific">Caulobacter rhizosphaerae</name>
    <dbReference type="NCBI Taxonomy" id="2010972"/>
    <lineage>
        <taxon>Bacteria</taxon>
        <taxon>Pseudomonadati</taxon>
        <taxon>Pseudomonadota</taxon>
        <taxon>Alphaproteobacteria</taxon>
        <taxon>Caulobacterales</taxon>
        <taxon>Caulobacteraceae</taxon>
        <taxon>Caulobacter</taxon>
    </lineage>
</organism>
<keyword evidence="2 8" id="KW-1277">Toxin-antitoxin system</keyword>
<evidence type="ECO:0000256" key="2">
    <source>
        <dbReference type="ARBA" id="ARBA00022649"/>
    </source>
</evidence>
<evidence type="ECO:0000256" key="3">
    <source>
        <dbReference type="ARBA" id="ARBA00022722"/>
    </source>
</evidence>
<evidence type="ECO:0000313" key="11">
    <source>
        <dbReference type="Proteomes" id="UP001262754"/>
    </source>
</evidence>
<keyword evidence="4 8" id="KW-0479">Metal-binding</keyword>
<comment type="caution">
    <text evidence="10">The sequence shown here is derived from an EMBL/GenBank/DDBJ whole genome shotgun (WGS) entry which is preliminary data.</text>
</comment>
<keyword evidence="3 8" id="KW-0540">Nuclease</keyword>
<evidence type="ECO:0000256" key="5">
    <source>
        <dbReference type="ARBA" id="ARBA00022801"/>
    </source>
</evidence>
<dbReference type="SUPFAM" id="SSF88723">
    <property type="entry name" value="PIN domain-like"/>
    <property type="match status" value="1"/>
</dbReference>
<proteinExistence type="inferred from homology"/>
<dbReference type="InterPro" id="IPR002716">
    <property type="entry name" value="PIN_dom"/>
</dbReference>
<evidence type="ECO:0000313" key="10">
    <source>
        <dbReference type="EMBL" id="MDR6530101.1"/>
    </source>
</evidence>
<comment type="function">
    <text evidence="8">Toxic component of a toxin-antitoxin (TA) system. An RNase.</text>
</comment>
<dbReference type="PANTHER" id="PTHR33653:SF1">
    <property type="entry name" value="RIBONUCLEASE VAPC2"/>
    <property type="match status" value="1"/>
</dbReference>
<name>A0ABU1MWL6_9CAUL</name>